<accession>A0A238KLS7</accession>
<dbReference type="EC" id="1.14.11.-" evidence="10"/>
<dbReference type="SMART" id="SM00702">
    <property type="entry name" value="P4Hc"/>
    <property type="match status" value="1"/>
</dbReference>
<dbReference type="NCBIfam" id="NF003975">
    <property type="entry name" value="PRK05467.1-4"/>
    <property type="match status" value="1"/>
</dbReference>
<evidence type="ECO:0000256" key="6">
    <source>
        <dbReference type="ARBA" id="ARBA00023004"/>
    </source>
</evidence>
<dbReference type="InterPro" id="IPR023550">
    <property type="entry name" value="PKHD_hydroxylase"/>
</dbReference>
<dbReference type="GO" id="GO:0006879">
    <property type="term" value="P:intracellular iron ion homeostasis"/>
    <property type="evidence" value="ECO:0007669"/>
    <property type="project" value="TreeGrafter"/>
</dbReference>
<dbReference type="PROSITE" id="PS51471">
    <property type="entry name" value="FE2OG_OXY"/>
    <property type="match status" value="1"/>
</dbReference>
<sequence>MLITIPEVFDKDEVRAIRARLDAAEWEDGKKTAGAQSSQVKSNRQLSQTSETARELGQLILQRLGQNPLFLSAALPLRILPPMFNRYEAGETFGVHVDNAIRSNPFNGDQLRTDLSMTVFFSEPDEYDGGELIVEDHYGTQEVKLPAGDMVLYPSTSLHQVVPVTRGARVSSFFWLQSMVRSNEQRTILFDFDQTIQSLAMKMGTDDDEVVRLTGIYHNMIRQWTDL</sequence>
<comment type="cofactor">
    <cofactor evidence="1 7">
        <name>L-ascorbate</name>
        <dbReference type="ChEBI" id="CHEBI:38290"/>
    </cofactor>
</comment>
<proteinExistence type="inferred from homology"/>
<keyword evidence="5 7" id="KW-0560">Oxidoreductase</keyword>
<dbReference type="GO" id="GO:0006974">
    <property type="term" value="P:DNA damage response"/>
    <property type="evidence" value="ECO:0007669"/>
    <property type="project" value="TreeGrafter"/>
</dbReference>
<comment type="cofactor">
    <cofactor evidence="7">
        <name>Fe(2+)</name>
        <dbReference type="ChEBI" id="CHEBI:29033"/>
    </cofactor>
    <text evidence="7">Binds 1 Fe(2+) ion per subunit.</text>
</comment>
<evidence type="ECO:0000259" key="9">
    <source>
        <dbReference type="PROSITE" id="PS51471"/>
    </source>
</evidence>
<feature type="binding site" evidence="7">
    <location>
        <position position="159"/>
    </location>
    <ligand>
        <name>Fe cation</name>
        <dbReference type="ChEBI" id="CHEBI:24875"/>
    </ligand>
</feature>
<dbReference type="HAMAP" id="MF_00657">
    <property type="entry name" value="Hydroxyl_YbiX"/>
    <property type="match status" value="1"/>
</dbReference>
<dbReference type="Pfam" id="PF13640">
    <property type="entry name" value="2OG-FeII_Oxy_3"/>
    <property type="match status" value="1"/>
</dbReference>
<keyword evidence="2 7" id="KW-0479">Metal-binding</keyword>
<feature type="domain" description="Fe2OG dioxygenase" evidence="9">
    <location>
        <begin position="78"/>
        <end position="178"/>
    </location>
</feature>
<evidence type="ECO:0000256" key="2">
    <source>
        <dbReference type="ARBA" id="ARBA00022723"/>
    </source>
</evidence>
<evidence type="ECO:0000256" key="5">
    <source>
        <dbReference type="ARBA" id="ARBA00023002"/>
    </source>
</evidence>
<feature type="binding site" evidence="7">
    <location>
        <position position="98"/>
    </location>
    <ligand>
        <name>Fe cation</name>
        <dbReference type="ChEBI" id="CHEBI:24875"/>
    </ligand>
</feature>
<gene>
    <name evidence="10" type="ORF">COL8621_02367</name>
</gene>
<dbReference type="OrthoDB" id="9812472at2"/>
<dbReference type="SUPFAM" id="SSF51197">
    <property type="entry name" value="Clavaminate synthase-like"/>
    <property type="match status" value="1"/>
</dbReference>
<name>A0A238KLS7_9RHOB</name>
<evidence type="ECO:0000256" key="3">
    <source>
        <dbReference type="ARBA" id="ARBA00022896"/>
    </source>
</evidence>
<reference evidence="11" key="1">
    <citation type="submission" date="2017-05" db="EMBL/GenBank/DDBJ databases">
        <authorList>
            <person name="Rodrigo-Torres L."/>
            <person name="Arahal R. D."/>
            <person name="Lucena T."/>
        </authorList>
    </citation>
    <scope>NUCLEOTIDE SEQUENCE [LARGE SCALE GENOMIC DNA]</scope>
    <source>
        <strain evidence="11">CECT 8621</strain>
    </source>
</reference>
<dbReference type="Gene3D" id="2.60.120.620">
    <property type="entry name" value="q2cbj1_9rhob like domain"/>
    <property type="match status" value="1"/>
</dbReference>
<keyword evidence="11" id="KW-1185">Reference proteome</keyword>
<evidence type="ECO:0000256" key="4">
    <source>
        <dbReference type="ARBA" id="ARBA00022964"/>
    </source>
</evidence>
<dbReference type="GO" id="GO:0005506">
    <property type="term" value="F:iron ion binding"/>
    <property type="evidence" value="ECO:0007669"/>
    <property type="project" value="UniProtKB-UniRule"/>
</dbReference>
<dbReference type="NCBIfam" id="NF003974">
    <property type="entry name" value="PRK05467.1-3"/>
    <property type="match status" value="1"/>
</dbReference>
<protein>
    <submittedName>
        <fullName evidence="10">PKHD-type hydroxylase</fullName>
        <ecNumber evidence="10">1.14.11.-</ecNumber>
    </submittedName>
</protein>
<evidence type="ECO:0000256" key="7">
    <source>
        <dbReference type="HAMAP-Rule" id="MF_00657"/>
    </source>
</evidence>
<dbReference type="AlphaFoldDB" id="A0A238KLS7"/>
<dbReference type="Proteomes" id="UP000202922">
    <property type="component" value="Unassembled WGS sequence"/>
</dbReference>
<dbReference type="RefSeq" id="WP_093967528.1">
    <property type="nucleotide sequence ID" value="NZ_FXYE01000002.1"/>
</dbReference>
<keyword evidence="6 7" id="KW-0408">Iron</keyword>
<dbReference type="InterPro" id="IPR006620">
    <property type="entry name" value="Pro_4_hyd_alph"/>
</dbReference>
<organism evidence="10 11">
    <name type="scientific">Actibacterium lipolyticum</name>
    <dbReference type="NCBI Taxonomy" id="1524263"/>
    <lineage>
        <taxon>Bacteria</taxon>
        <taxon>Pseudomonadati</taxon>
        <taxon>Pseudomonadota</taxon>
        <taxon>Alphaproteobacteria</taxon>
        <taxon>Rhodobacterales</taxon>
        <taxon>Roseobacteraceae</taxon>
        <taxon>Actibacterium</taxon>
    </lineage>
</organism>
<dbReference type="InterPro" id="IPR005123">
    <property type="entry name" value="Oxoglu/Fe-dep_dioxygenase_dom"/>
</dbReference>
<dbReference type="InterPro" id="IPR041097">
    <property type="entry name" value="PKHD_C"/>
</dbReference>
<keyword evidence="4 7" id="KW-0223">Dioxygenase</keyword>
<feature type="binding site" evidence="7">
    <location>
        <position position="169"/>
    </location>
    <ligand>
        <name>2-oxoglutarate</name>
        <dbReference type="ChEBI" id="CHEBI:16810"/>
    </ligand>
</feature>
<feature type="binding site" evidence="7">
    <location>
        <position position="96"/>
    </location>
    <ligand>
        <name>Fe cation</name>
        <dbReference type="ChEBI" id="CHEBI:24875"/>
    </ligand>
</feature>
<evidence type="ECO:0000313" key="11">
    <source>
        <dbReference type="Proteomes" id="UP000202922"/>
    </source>
</evidence>
<dbReference type="Pfam" id="PF18331">
    <property type="entry name" value="PKHD_C"/>
    <property type="match status" value="1"/>
</dbReference>
<keyword evidence="3 7" id="KW-0847">Vitamin C</keyword>
<dbReference type="GO" id="GO:0031418">
    <property type="term" value="F:L-ascorbic acid binding"/>
    <property type="evidence" value="ECO:0007669"/>
    <property type="project" value="UniProtKB-KW"/>
</dbReference>
<evidence type="ECO:0000256" key="8">
    <source>
        <dbReference type="SAM" id="MobiDB-lite"/>
    </source>
</evidence>
<dbReference type="Gene3D" id="4.10.860.20">
    <property type="entry name" value="Rabenosyn, Rab binding domain"/>
    <property type="match status" value="1"/>
</dbReference>
<dbReference type="GO" id="GO:0016706">
    <property type="term" value="F:2-oxoglutarate-dependent dioxygenase activity"/>
    <property type="evidence" value="ECO:0007669"/>
    <property type="project" value="UniProtKB-UniRule"/>
</dbReference>
<feature type="compositionally biased region" description="Polar residues" evidence="8">
    <location>
        <begin position="34"/>
        <end position="48"/>
    </location>
</feature>
<evidence type="ECO:0000256" key="1">
    <source>
        <dbReference type="ARBA" id="ARBA00001961"/>
    </source>
</evidence>
<dbReference type="InterPro" id="IPR044862">
    <property type="entry name" value="Pro_4_hyd_alph_FE2OG_OXY"/>
</dbReference>
<dbReference type="NCBIfam" id="NF003973">
    <property type="entry name" value="PRK05467.1-2"/>
    <property type="match status" value="1"/>
</dbReference>
<dbReference type="PANTHER" id="PTHR41536:SF1">
    <property type="entry name" value="PKHD-TYPE HYDROXYLASE YBIX"/>
    <property type="match status" value="1"/>
</dbReference>
<dbReference type="EMBL" id="FXYE01000002">
    <property type="protein sequence ID" value="SMX43714.1"/>
    <property type="molecule type" value="Genomic_DNA"/>
</dbReference>
<dbReference type="PANTHER" id="PTHR41536">
    <property type="entry name" value="PKHD-TYPE HYDROXYLASE YBIX"/>
    <property type="match status" value="1"/>
</dbReference>
<feature type="region of interest" description="Disordered" evidence="8">
    <location>
        <begin position="28"/>
        <end position="48"/>
    </location>
</feature>
<evidence type="ECO:0000313" key="10">
    <source>
        <dbReference type="EMBL" id="SMX43714.1"/>
    </source>
</evidence>